<evidence type="ECO:0000313" key="3">
    <source>
        <dbReference type="Proteomes" id="UP000074914"/>
    </source>
</evidence>
<proteinExistence type="predicted"/>
<name>A0ABM5ZAB5_9BURK</name>
<protein>
    <recommendedName>
        <fullName evidence="4">Type 1 fimbrial protein</fullName>
    </recommendedName>
</protein>
<dbReference type="EMBL" id="CP013236">
    <property type="protein sequence ID" value="AMP15971.1"/>
    <property type="molecule type" value="Genomic_DNA"/>
</dbReference>
<evidence type="ECO:0000313" key="2">
    <source>
        <dbReference type="EMBL" id="AMP15971.1"/>
    </source>
</evidence>
<reference evidence="2 3" key="1">
    <citation type="submission" date="2015-11" db="EMBL/GenBank/DDBJ databases">
        <title>Exploring the genomic traits of fungus-feeding bacterial genus Collimonas.</title>
        <authorList>
            <person name="Song C."/>
            <person name="Schmidt R."/>
            <person name="de Jager V."/>
            <person name="Krzyzanowska D."/>
            <person name="Jongedijk E."/>
            <person name="Cankar K."/>
            <person name="Beekwilder J."/>
            <person name="van Veen A."/>
            <person name="de Boer W."/>
            <person name="van Veen J.A."/>
            <person name="Garbeva P."/>
        </authorList>
    </citation>
    <scope>NUCLEOTIDE SEQUENCE [LARGE SCALE GENOMIC DNA]</scope>
    <source>
        <strain evidence="2 3">Ter291</strain>
    </source>
</reference>
<accession>A0ABM5ZAB5</accession>
<evidence type="ECO:0000256" key="1">
    <source>
        <dbReference type="SAM" id="SignalP"/>
    </source>
</evidence>
<gene>
    <name evidence="2" type="ORF">CPter291_3737</name>
</gene>
<feature type="signal peptide" evidence="1">
    <location>
        <begin position="1"/>
        <end position="23"/>
    </location>
</feature>
<keyword evidence="3" id="KW-1185">Reference proteome</keyword>
<feature type="chain" id="PRO_5046646833" description="Type 1 fimbrial protein" evidence="1">
    <location>
        <begin position="24"/>
        <end position="129"/>
    </location>
</feature>
<keyword evidence="1" id="KW-0732">Signal</keyword>
<sequence length="129" mass="13307">MNIAILKLAAASALLSAASGAMAGANSGIIHFVGSIVEPPCSTSSVERGQINIHCEQRSAFDVTFQRIGADAGLSKTTVTLTRDGKPLGDKEASAYRMALQGNAQLGLSVKNAAADADTRPVIMTISYL</sequence>
<organism evidence="2 3">
    <name type="scientific">Collimonas pratensis</name>
    <dbReference type="NCBI Taxonomy" id="279113"/>
    <lineage>
        <taxon>Bacteria</taxon>
        <taxon>Pseudomonadati</taxon>
        <taxon>Pseudomonadota</taxon>
        <taxon>Betaproteobacteria</taxon>
        <taxon>Burkholderiales</taxon>
        <taxon>Oxalobacteraceae</taxon>
        <taxon>Collimonas</taxon>
    </lineage>
</organism>
<evidence type="ECO:0008006" key="4">
    <source>
        <dbReference type="Google" id="ProtNLM"/>
    </source>
</evidence>
<dbReference type="RefSeq" id="WP_062117567.1">
    <property type="nucleotide sequence ID" value="NZ_CP013236.1"/>
</dbReference>
<dbReference type="Proteomes" id="UP000074914">
    <property type="component" value="Chromosome"/>
</dbReference>